<evidence type="ECO:0000256" key="4">
    <source>
        <dbReference type="ARBA" id="ARBA00059383"/>
    </source>
</evidence>
<proteinExistence type="predicted"/>
<sequence>MKVLVTGITGFAGSHLADYILAHQPGVEVHGTRRWRSKEDAADHLIGRVTFHECDITDAHNVYQVVEKVKPDRIFHLAAQSYIPASWDSPAETFHTNVVGQCNLLESIKHLRPSGYDPIVQIAGSSEEYGKVAEDQLPITESAPLFPLSPYAVSKVAQDYMGYQYWQSYRIRAIRMRAFNHEGPRRGEVFVISNFCKQIAEIEKEIRRPIIQVGNLEAIRDFTDVRDIVRAYWLATETCEPGDVYNVASGQGRRIREVLTELLAITKRTDIRVEQDPQRMRPSDVPVLVGDSTKFRRLTGWKPLIPFAQTIQDCLEYWRSRV</sequence>
<reference evidence="6 7" key="1">
    <citation type="journal article" date="2019" name="Nat. Microbiol.">
        <title>Mediterranean grassland soil C-N compound turnover is dependent on rainfall and depth, and is mediated by genomically divergent microorganisms.</title>
        <authorList>
            <person name="Diamond S."/>
            <person name="Andeer P.F."/>
            <person name="Li Z."/>
            <person name="Crits-Christoph A."/>
            <person name="Burstein D."/>
            <person name="Anantharaman K."/>
            <person name="Lane K.R."/>
            <person name="Thomas B.C."/>
            <person name="Pan C."/>
            <person name="Northen T.R."/>
            <person name="Banfield J.F."/>
        </authorList>
    </citation>
    <scope>NUCLEOTIDE SEQUENCE [LARGE SCALE GENOMIC DNA]</scope>
    <source>
        <strain evidence="6">NP_4</strain>
    </source>
</reference>
<dbReference type="InterPro" id="IPR036291">
    <property type="entry name" value="NAD(P)-bd_dom_sf"/>
</dbReference>
<dbReference type="EMBL" id="VBAL01000035">
    <property type="protein sequence ID" value="TMJ05001.1"/>
    <property type="molecule type" value="Genomic_DNA"/>
</dbReference>
<dbReference type="CDD" id="cd05260">
    <property type="entry name" value="GDP_MD_SDR_e"/>
    <property type="match status" value="1"/>
</dbReference>
<organism evidence="6 7">
    <name type="scientific">Candidatus Segetimicrobium genomatis</name>
    <dbReference type="NCBI Taxonomy" id="2569760"/>
    <lineage>
        <taxon>Bacteria</taxon>
        <taxon>Bacillati</taxon>
        <taxon>Candidatus Sysuimicrobiota</taxon>
        <taxon>Candidatus Sysuimicrobiia</taxon>
        <taxon>Candidatus Sysuimicrobiales</taxon>
        <taxon>Candidatus Segetimicrobiaceae</taxon>
        <taxon>Candidatus Segetimicrobium</taxon>
    </lineage>
</organism>
<dbReference type="AlphaFoldDB" id="A0A537LAI2"/>
<accession>A0A537LAI2</accession>
<evidence type="ECO:0000256" key="1">
    <source>
        <dbReference type="ARBA" id="ARBA00000188"/>
    </source>
</evidence>
<evidence type="ECO:0000256" key="2">
    <source>
        <dbReference type="ARBA" id="ARBA00001937"/>
    </source>
</evidence>
<dbReference type="GO" id="GO:0008446">
    <property type="term" value="F:GDP-mannose 4,6-dehydratase activity"/>
    <property type="evidence" value="ECO:0007669"/>
    <property type="project" value="UniProtKB-EC"/>
</dbReference>
<evidence type="ECO:0000259" key="5">
    <source>
        <dbReference type="Pfam" id="PF16363"/>
    </source>
</evidence>
<dbReference type="InterPro" id="IPR016040">
    <property type="entry name" value="NAD(P)-bd_dom"/>
</dbReference>
<dbReference type="FunFam" id="3.40.50.720:FF:000924">
    <property type="entry name" value="GDP-mannose 4,6 dehydratase"/>
    <property type="match status" value="1"/>
</dbReference>
<comment type="function">
    <text evidence="4">Catalyzes the conversion of GDP-D-mannose to GDP-4-dehydro-6-deoxy-D-mannose.</text>
</comment>
<name>A0A537LAI2_9BACT</name>
<comment type="cofactor">
    <cofactor evidence="2">
        <name>NADP(+)</name>
        <dbReference type="ChEBI" id="CHEBI:58349"/>
    </cofactor>
</comment>
<dbReference type="Pfam" id="PF16363">
    <property type="entry name" value="GDP_Man_Dehyd"/>
    <property type="match status" value="1"/>
</dbReference>
<protein>
    <submittedName>
        <fullName evidence="6">GDP-mannose 4,6-dehydratase</fullName>
    </submittedName>
</protein>
<feature type="domain" description="NAD(P)-binding" evidence="5">
    <location>
        <begin position="4"/>
        <end position="313"/>
    </location>
</feature>
<evidence type="ECO:0000313" key="6">
    <source>
        <dbReference type="EMBL" id="TMJ05001.1"/>
    </source>
</evidence>
<dbReference type="Gene3D" id="3.40.50.720">
    <property type="entry name" value="NAD(P)-binding Rossmann-like Domain"/>
    <property type="match status" value="1"/>
</dbReference>
<comment type="catalytic activity">
    <reaction evidence="1">
        <text>GDP-alpha-D-mannose = GDP-4-dehydro-alpha-D-rhamnose + H2O</text>
        <dbReference type="Rhea" id="RHEA:23820"/>
        <dbReference type="ChEBI" id="CHEBI:15377"/>
        <dbReference type="ChEBI" id="CHEBI:57527"/>
        <dbReference type="ChEBI" id="CHEBI:57964"/>
        <dbReference type="EC" id="4.2.1.47"/>
    </reaction>
</comment>
<keyword evidence="3" id="KW-0456">Lyase</keyword>
<dbReference type="SUPFAM" id="SSF51735">
    <property type="entry name" value="NAD(P)-binding Rossmann-fold domains"/>
    <property type="match status" value="1"/>
</dbReference>
<dbReference type="Gene3D" id="3.90.25.10">
    <property type="entry name" value="UDP-galactose 4-epimerase, domain 1"/>
    <property type="match status" value="1"/>
</dbReference>
<comment type="caution">
    <text evidence="6">The sequence shown here is derived from an EMBL/GenBank/DDBJ whole genome shotgun (WGS) entry which is preliminary data.</text>
</comment>
<evidence type="ECO:0000256" key="3">
    <source>
        <dbReference type="ARBA" id="ARBA00023239"/>
    </source>
</evidence>
<dbReference type="Proteomes" id="UP000319353">
    <property type="component" value="Unassembled WGS sequence"/>
</dbReference>
<evidence type="ECO:0000313" key="7">
    <source>
        <dbReference type="Proteomes" id="UP000319353"/>
    </source>
</evidence>
<gene>
    <name evidence="6" type="ORF">E6H01_03820</name>
</gene>
<dbReference type="PANTHER" id="PTHR43000">
    <property type="entry name" value="DTDP-D-GLUCOSE 4,6-DEHYDRATASE-RELATED"/>
    <property type="match status" value="1"/>
</dbReference>